<proteinExistence type="predicted"/>
<dbReference type="Gene3D" id="1.10.287.130">
    <property type="match status" value="1"/>
</dbReference>
<dbReference type="PROSITE" id="PS50109">
    <property type="entry name" value="HIS_KIN"/>
    <property type="match status" value="1"/>
</dbReference>
<dbReference type="FunFam" id="1.10.287.130:FF:000008">
    <property type="entry name" value="Two-component sensor histidine kinase"/>
    <property type="match status" value="1"/>
</dbReference>
<dbReference type="SUPFAM" id="SSF47384">
    <property type="entry name" value="Homodimeric domain of signal transducing histidine kinase"/>
    <property type="match status" value="1"/>
</dbReference>
<keyword evidence="6" id="KW-0808">Transferase</keyword>
<keyword evidence="7" id="KW-0547">Nucleotide-binding</keyword>
<evidence type="ECO:0000256" key="1">
    <source>
        <dbReference type="ARBA" id="ARBA00000085"/>
    </source>
</evidence>
<keyword evidence="8 15" id="KW-0418">Kinase</keyword>
<dbReference type="Pfam" id="PF00512">
    <property type="entry name" value="HisKA"/>
    <property type="match status" value="1"/>
</dbReference>
<dbReference type="SUPFAM" id="SSF55785">
    <property type="entry name" value="PYP-like sensor domain (PAS domain)"/>
    <property type="match status" value="1"/>
</dbReference>
<evidence type="ECO:0000256" key="3">
    <source>
        <dbReference type="ARBA" id="ARBA00012438"/>
    </source>
</evidence>
<dbReference type="SMART" id="SM00387">
    <property type="entry name" value="HATPase_c"/>
    <property type="match status" value="1"/>
</dbReference>
<protein>
    <recommendedName>
        <fullName evidence="3">histidine kinase</fullName>
        <ecNumber evidence="3">2.7.13.3</ecNumber>
    </recommendedName>
</protein>
<dbReference type="GO" id="GO:0004721">
    <property type="term" value="F:phosphoprotein phosphatase activity"/>
    <property type="evidence" value="ECO:0007669"/>
    <property type="project" value="TreeGrafter"/>
</dbReference>
<dbReference type="Gene3D" id="3.30.450.20">
    <property type="entry name" value="PAS domain"/>
    <property type="match status" value="1"/>
</dbReference>
<evidence type="ECO:0000256" key="4">
    <source>
        <dbReference type="ARBA" id="ARBA00022475"/>
    </source>
</evidence>
<keyword evidence="5" id="KW-0597">Phosphoprotein</keyword>
<dbReference type="EC" id="2.7.13.3" evidence="3"/>
<comment type="subcellular location">
    <subcellularLocation>
        <location evidence="2">Cell membrane</location>
    </subcellularLocation>
</comment>
<feature type="domain" description="PAS" evidence="14">
    <location>
        <begin position="228"/>
        <end position="269"/>
    </location>
</feature>
<organism evidence="15 16">
    <name type="scientific">Hominenteromicrobium mulieris</name>
    <dbReference type="NCBI Taxonomy" id="2885357"/>
    <lineage>
        <taxon>Bacteria</taxon>
        <taxon>Bacillati</taxon>
        <taxon>Bacillota</taxon>
        <taxon>Clostridia</taxon>
        <taxon>Eubacteriales</taxon>
        <taxon>Oscillospiraceae</taxon>
        <taxon>Hominenteromicrobium</taxon>
    </lineage>
</organism>
<dbReference type="EMBL" id="JAJEQC010000001">
    <property type="protein sequence ID" value="MCC2135442.1"/>
    <property type="molecule type" value="Genomic_DNA"/>
</dbReference>
<evidence type="ECO:0000256" key="5">
    <source>
        <dbReference type="ARBA" id="ARBA00022553"/>
    </source>
</evidence>
<dbReference type="InterPro" id="IPR013656">
    <property type="entry name" value="PAS_4"/>
</dbReference>
<evidence type="ECO:0000256" key="11">
    <source>
        <dbReference type="ARBA" id="ARBA00023136"/>
    </source>
</evidence>
<evidence type="ECO:0000256" key="6">
    <source>
        <dbReference type="ARBA" id="ARBA00022679"/>
    </source>
</evidence>
<dbReference type="Pfam" id="PF16736">
    <property type="entry name" value="sCache_like"/>
    <property type="match status" value="1"/>
</dbReference>
<dbReference type="GO" id="GO:0005524">
    <property type="term" value="F:ATP binding"/>
    <property type="evidence" value="ECO:0007669"/>
    <property type="project" value="UniProtKB-KW"/>
</dbReference>
<dbReference type="CDD" id="cd00082">
    <property type="entry name" value="HisKA"/>
    <property type="match status" value="1"/>
</dbReference>
<evidence type="ECO:0000256" key="8">
    <source>
        <dbReference type="ARBA" id="ARBA00022777"/>
    </source>
</evidence>
<dbReference type="SMART" id="SM00388">
    <property type="entry name" value="HisKA"/>
    <property type="match status" value="1"/>
</dbReference>
<dbReference type="PANTHER" id="PTHR45453">
    <property type="entry name" value="PHOSPHATE REGULON SENSOR PROTEIN PHOR"/>
    <property type="match status" value="1"/>
</dbReference>
<keyword evidence="12" id="KW-0812">Transmembrane</keyword>
<dbReference type="Gene3D" id="3.30.565.10">
    <property type="entry name" value="Histidine kinase-like ATPase, C-terminal domain"/>
    <property type="match status" value="1"/>
</dbReference>
<name>A0AAE3AFU3_9FIRM</name>
<keyword evidence="4" id="KW-1003">Cell membrane</keyword>
<dbReference type="InterPro" id="IPR003661">
    <property type="entry name" value="HisK_dim/P_dom"/>
</dbReference>
<dbReference type="InterPro" id="IPR003594">
    <property type="entry name" value="HATPase_dom"/>
</dbReference>
<dbReference type="InterPro" id="IPR035965">
    <property type="entry name" value="PAS-like_dom_sf"/>
</dbReference>
<evidence type="ECO:0000256" key="2">
    <source>
        <dbReference type="ARBA" id="ARBA00004236"/>
    </source>
</evidence>
<evidence type="ECO:0000256" key="10">
    <source>
        <dbReference type="ARBA" id="ARBA00023012"/>
    </source>
</evidence>
<dbReference type="Pfam" id="PF02518">
    <property type="entry name" value="HATPase_c"/>
    <property type="match status" value="1"/>
</dbReference>
<feature type="domain" description="Histidine kinase" evidence="13">
    <location>
        <begin position="347"/>
        <end position="558"/>
    </location>
</feature>
<keyword evidence="10" id="KW-0902">Two-component regulatory system</keyword>
<feature type="transmembrane region" description="Helical" evidence="12">
    <location>
        <begin position="157"/>
        <end position="175"/>
    </location>
</feature>
<dbReference type="Proteomes" id="UP001199424">
    <property type="component" value="Unassembled WGS sequence"/>
</dbReference>
<dbReference type="CDD" id="cd00130">
    <property type="entry name" value="PAS"/>
    <property type="match status" value="1"/>
</dbReference>
<evidence type="ECO:0000259" key="13">
    <source>
        <dbReference type="PROSITE" id="PS50109"/>
    </source>
</evidence>
<dbReference type="CDD" id="cd00075">
    <property type="entry name" value="HATPase"/>
    <property type="match status" value="1"/>
</dbReference>
<dbReference type="Pfam" id="PF08448">
    <property type="entry name" value="PAS_4"/>
    <property type="match status" value="1"/>
</dbReference>
<evidence type="ECO:0000313" key="16">
    <source>
        <dbReference type="Proteomes" id="UP001199424"/>
    </source>
</evidence>
<dbReference type="InterPro" id="IPR004358">
    <property type="entry name" value="Sig_transdc_His_kin-like_C"/>
</dbReference>
<comment type="catalytic activity">
    <reaction evidence="1">
        <text>ATP + protein L-histidine = ADP + protein N-phospho-L-histidine.</text>
        <dbReference type="EC" id="2.7.13.3"/>
    </reaction>
</comment>
<dbReference type="PROSITE" id="PS50112">
    <property type="entry name" value="PAS"/>
    <property type="match status" value="1"/>
</dbReference>
<dbReference type="PRINTS" id="PR00344">
    <property type="entry name" value="BCTRLSENSOR"/>
</dbReference>
<evidence type="ECO:0000259" key="14">
    <source>
        <dbReference type="PROSITE" id="PS50112"/>
    </source>
</evidence>
<gene>
    <name evidence="15" type="ORF">LKD31_00190</name>
</gene>
<dbReference type="GO" id="GO:0000155">
    <property type="term" value="F:phosphorelay sensor kinase activity"/>
    <property type="evidence" value="ECO:0007669"/>
    <property type="project" value="InterPro"/>
</dbReference>
<keyword evidence="12" id="KW-1133">Transmembrane helix</keyword>
<comment type="caution">
    <text evidence="15">The sequence shown here is derived from an EMBL/GenBank/DDBJ whole genome shotgun (WGS) entry which is preliminary data.</text>
</comment>
<sequence>MKKKIIFSMSCIALLSILLSMVLSGVVSYYDSLEIVKKATIAESHYIQNGIALGGDDYLSDIRSAGYDTAAAQSVRVTVIDTDGTVRFDSVADAANMENHNDRPEVIAARENGAGESVRESDTLNVQSYNYAVMLSDGRVLRLSVGMKTVFGSIERMVPWMLLCSVIILVLAILLSTYRTKQIVAPVNAIDLDHPMENDVYGELSPLLLRLQRQNETIKEKMEELHRKQTEFTAITENMREGFIVVDAKGDVLSYNTSAVRLLDVHPEDDRPQSVLAFNRSPDFRNAVDSALTGTASERITKLAGRSYSLIANPVTNDNGVQGAVIVLLDVTEKEENERLRREFTANVSHELKTPLTSISGYAEIMKDGLVKSADVPRFANNIYTEAQRLITLVEDILKLSKLDENAVELGRADTDLYAVAQEVACRLKIPAQQNSIVISVQGSSAFVTGVPYILDEMLYNLADNAVKYNRPGGRVVISTGTEGGHAYMQVSDTGIGIPAADRERVFERFYRVDKSRSKQIGGTGLGLSIVKHGAMFHHARVSLESEPNKGTTVRVTF</sequence>
<dbReference type="InterPro" id="IPR050351">
    <property type="entry name" value="BphY/WalK/GraS-like"/>
</dbReference>
<dbReference type="GO" id="GO:0016036">
    <property type="term" value="P:cellular response to phosphate starvation"/>
    <property type="evidence" value="ECO:0007669"/>
    <property type="project" value="TreeGrafter"/>
</dbReference>
<keyword evidence="9" id="KW-0067">ATP-binding</keyword>
<evidence type="ECO:0000256" key="7">
    <source>
        <dbReference type="ARBA" id="ARBA00022741"/>
    </source>
</evidence>
<dbReference type="InterPro" id="IPR036097">
    <property type="entry name" value="HisK_dim/P_sf"/>
</dbReference>
<dbReference type="PANTHER" id="PTHR45453:SF1">
    <property type="entry name" value="PHOSPHATE REGULON SENSOR PROTEIN PHOR"/>
    <property type="match status" value="1"/>
</dbReference>
<evidence type="ECO:0000256" key="12">
    <source>
        <dbReference type="SAM" id="Phobius"/>
    </source>
</evidence>
<dbReference type="GO" id="GO:0005886">
    <property type="term" value="C:plasma membrane"/>
    <property type="evidence" value="ECO:0007669"/>
    <property type="project" value="UniProtKB-SubCell"/>
</dbReference>
<keyword evidence="16" id="KW-1185">Reference proteome</keyword>
<dbReference type="SMART" id="SM00091">
    <property type="entry name" value="PAS"/>
    <property type="match status" value="1"/>
</dbReference>
<dbReference type="SUPFAM" id="SSF55874">
    <property type="entry name" value="ATPase domain of HSP90 chaperone/DNA topoisomerase II/histidine kinase"/>
    <property type="match status" value="1"/>
</dbReference>
<dbReference type="InterPro" id="IPR005467">
    <property type="entry name" value="His_kinase_dom"/>
</dbReference>
<dbReference type="RefSeq" id="WP_308448108.1">
    <property type="nucleotide sequence ID" value="NZ_JAJEQC010000001.1"/>
</dbReference>
<accession>A0AAE3AFU3</accession>
<dbReference type="AlphaFoldDB" id="A0AAE3AFU3"/>
<evidence type="ECO:0000313" key="15">
    <source>
        <dbReference type="EMBL" id="MCC2135442.1"/>
    </source>
</evidence>
<dbReference type="InterPro" id="IPR031967">
    <property type="entry name" value="PhoR_single_Cache-like_dom"/>
</dbReference>
<reference evidence="15" key="1">
    <citation type="submission" date="2021-10" db="EMBL/GenBank/DDBJ databases">
        <title>Anaerobic single-cell dispensing facilitates the cultivation of human gut bacteria.</title>
        <authorList>
            <person name="Afrizal A."/>
        </authorList>
    </citation>
    <scope>NUCLEOTIDE SEQUENCE</scope>
    <source>
        <strain evidence="15">CLA-AA-H250</strain>
    </source>
</reference>
<dbReference type="InterPro" id="IPR000014">
    <property type="entry name" value="PAS"/>
</dbReference>
<keyword evidence="11 12" id="KW-0472">Membrane</keyword>
<dbReference type="FunFam" id="3.30.565.10:FF:000006">
    <property type="entry name" value="Sensor histidine kinase WalK"/>
    <property type="match status" value="1"/>
</dbReference>
<evidence type="ECO:0000256" key="9">
    <source>
        <dbReference type="ARBA" id="ARBA00022840"/>
    </source>
</evidence>
<dbReference type="InterPro" id="IPR036890">
    <property type="entry name" value="HATPase_C_sf"/>
</dbReference>